<evidence type="ECO:0000313" key="2">
    <source>
        <dbReference type="EMBL" id="OLQ08954.1"/>
    </source>
</evidence>
<dbReference type="OrthoDB" id="417666at2759"/>
<dbReference type="OMA" id="HKVAFKR"/>
<sequence>MVYTTYRWRPAELLKENPRWPVAVFVQSPLDRKAITTLEDLRELIEAKRGRELRLPGGPASYAAARVVIGKAIEQWRVPAESCISDASRKLEAAICDVVSEVTTPYSKLFETVKASLLAALSEALADCKRGTEKLLQQEQSPDLFTQNDHYLQDSFHKARRMVKRLLGLEVDFDELEPEKQTQLRQLLRESGLQLCADVTEPSQDDDAIWSLCMAHAYHKVAFKRFCDQLPREVDHTLLRPVVRKIKENIWNSLQDAIQAGNVHHFFLEDQRTLEKRKQLEDKVTRLSRGLRLLQGPDPREAELLRSKRLLQFHIRWNG</sequence>
<dbReference type="GO" id="GO:0003924">
    <property type="term" value="F:GTPase activity"/>
    <property type="evidence" value="ECO:0007669"/>
    <property type="project" value="InterPro"/>
</dbReference>
<dbReference type="AlphaFoldDB" id="A0A1Q9ENF9"/>
<dbReference type="GO" id="GO:0005874">
    <property type="term" value="C:microtubule"/>
    <property type="evidence" value="ECO:0007669"/>
    <property type="project" value="TreeGrafter"/>
</dbReference>
<reference evidence="2 3" key="1">
    <citation type="submission" date="2016-02" db="EMBL/GenBank/DDBJ databases">
        <title>Genome analysis of coral dinoflagellate symbionts highlights evolutionary adaptations to a symbiotic lifestyle.</title>
        <authorList>
            <person name="Aranda M."/>
            <person name="Li Y."/>
            <person name="Liew Y.J."/>
            <person name="Baumgarten S."/>
            <person name="Simakov O."/>
            <person name="Wilson M."/>
            <person name="Piel J."/>
            <person name="Ashoor H."/>
            <person name="Bougouffa S."/>
            <person name="Bajic V.B."/>
            <person name="Ryu T."/>
            <person name="Ravasi T."/>
            <person name="Bayer T."/>
            <person name="Micklem G."/>
            <person name="Kim H."/>
            <person name="Bhak J."/>
            <person name="Lajeunesse T.C."/>
            <person name="Voolstra C.R."/>
        </authorList>
    </citation>
    <scope>NUCLEOTIDE SEQUENCE [LARGE SCALE GENOMIC DNA]</scope>
    <source>
        <strain evidence="2 3">CCMP2467</strain>
    </source>
</reference>
<dbReference type="InterPro" id="IPR003130">
    <property type="entry name" value="GED"/>
</dbReference>
<dbReference type="EMBL" id="LSRX01000107">
    <property type="protein sequence ID" value="OLQ08954.1"/>
    <property type="molecule type" value="Genomic_DNA"/>
</dbReference>
<comment type="caution">
    <text evidence="2">The sequence shown here is derived from an EMBL/GenBank/DDBJ whole genome shotgun (WGS) entry which is preliminary data.</text>
</comment>
<accession>A0A1Q9ENF9</accession>
<proteinExistence type="predicted"/>
<organism evidence="2 3">
    <name type="scientific">Symbiodinium microadriaticum</name>
    <name type="common">Dinoflagellate</name>
    <name type="synonym">Zooxanthella microadriatica</name>
    <dbReference type="NCBI Taxonomy" id="2951"/>
    <lineage>
        <taxon>Eukaryota</taxon>
        <taxon>Sar</taxon>
        <taxon>Alveolata</taxon>
        <taxon>Dinophyceae</taxon>
        <taxon>Suessiales</taxon>
        <taxon>Symbiodiniaceae</taxon>
        <taxon>Symbiodinium</taxon>
    </lineage>
</organism>
<protein>
    <recommendedName>
        <fullName evidence="1">GED domain-containing protein</fullName>
    </recommendedName>
</protein>
<dbReference type="PANTHER" id="PTHR11566:SF21">
    <property type="entry name" value="DYNAMIN RELATED PROTEIN 1, ISOFORM A"/>
    <property type="match status" value="1"/>
</dbReference>
<dbReference type="Pfam" id="PF02212">
    <property type="entry name" value="GED"/>
    <property type="match status" value="1"/>
</dbReference>
<dbReference type="GO" id="GO:0008017">
    <property type="term" value="F:microtubule binding"/>
    <property type="evidence" value="ECO:0007669"/>
    <property type="project" value="TreeGrafter"/>
</dbReference>
<dbReference type="GO" id="GO:0005737">
    <property type="term" value="C:cytoplasm"/>
    <property type="evidence" value="ECO:0007669"/>
    <property type="project" value="TreeGrafter"/>
</dbReference>
<feature type="domain" description="GED" evidence="1">
    <location>
        <begin position="208"/>
        <end position="302"/>
    </location>
</feature>
<dbReference type="GO" id="GO:0005525">
    <property type="term" value="F:GTP binding"/>
    <property type="evidence" value="ECO:0007669"/>
    <property type="project" value="InterPro"/>
</dbReference>
<dbReference type="PROSITE" id="PS51388">
    <property type="entry name" value="GED"/>
    <property type="match status" value="1"/>
</dbReference>
<evidence type="ECO:0000313" key="3">
    <source>
        <dbReference type="Proteomes" id="UP000186817"/>
    </source>
</evidence>
<dbReference type="InterPro" id="IPR020850">
    <property type="entry name" value="GED_dom"/>
</dbReference>
<evidence type="ECO:0000259" key="1">
    <source>
        <dbReference type="PROSITE" id="PS51388"/>
    </source>
</evidence>
<dbReference type="Proteomes" id="UP000186817">
    <property type="component" value="Unassembled WGS sequence"/>
</dbReference>
<dbReference type="PANTHER" id="PTHR11566">
    <property type="entry name" value="DYNAMIN"/>
    <property type="match status" value="1"/>
</dbReference>
<name>A0A1Q9ENF9_SYMMI</name>
<gene>
    <name evidence="2" type="ORF">AK812_SmicGene7507</name>
</gene>
<dbReference type="InterPro" id="IPR022812">
    <property type="entry name" value="Dynamin"/>
</dbReference>
<dbReference type="GO" id="GO:0016020">
    <property type="term" value="C:membrane"/>
    <property type="evidence" value="ECO:0007669"/>
    <property type="project" value="TreeGrafter"/>
</dbReference>
<keyword evidence="3" id="KW-1185">Reference proteome</keyword>
<dbReference type="Gene3D" id="1.20.120.1240">
    <property type="entry name" value="Dynamin, middle domain"/>
    <property type="match status" value="1"/>
</dbReference>